<dbReference type="PANTHER" id="PTHR13622">
    <property type="entry name" value="THIAMIN PYROPHOSPHOKINASE"/>
    <property type="match status" value="1"/>
</dbReference>
<gene>
    <name evidence="2" type="ORF">GALL_87700</name>
</gene>
<accession>A0A1J5SMI5</accession>
<dbReference type="SUPFAM" id="SSF55811">
    <property type="entry name" value="Nudix"/>
    <property type="match status" value="1"/>
</dbReference>
<dbReference type="Pfam" id="PF15916">
    <property type="entry name" value="DUF4743"/>
    <property type="match status" value="1"/>
</dbReference>
<comment type="caution">
    <text evidence="2">The sequence shown here is derived from an EMBL/GenBank/DDBJ whole genome shotgun (WGS) entry which is preliminary data.</text>
</comment>
<feature type="domain" description="Nudix hydrolase" evidence="1">
    <location>
        <begin position="116"/>
        <end position="259"/>
    </location>
</feature>
<sequence>MMSYLEHIRACNACDAAAFRPFRHGGETVGRVHVSLLPHLLALSGIFTAGDDGGVALAPHHDTPGHGDTAMTQATKLLVRAGRLPPPRGEAYAVKTAWHAPTRFLLDRAHVPLFGCRAFGVHLNGFVRQGGALKLWIGRRADDRPVAPGKLDNMVAGGQPAGLSLGQNLLKEAAEEASLPAALAAAARPVGAISYCLQDGMLLRPDTMFLYDLELPADFIPRNTDGEITGFTLMDVDEVADRVRGGHDFKYNVNLVLIDFLIRHGHLTPDDEPDYLALIAGLRHPALA</sequence>
<dbReference type="EMBL" id="MLJW01000028">
    <property type="protein sequence ID" value="OIR09163.1"/>
    <property type="molecule type" value="Genomic_DNA"/>
</dbReference>
<dbReference type="PANTHER" id="PTHR13622:SF8">
    <property type="entry name" value="THIAMIN PYROPHOSPHOKINASE 1"/>
    <property type="match status" value="1"/>
</dbReference>
<dbReference type="PROSITE" id="PS51462">
    <property type="entry name" value="NUDIX"/>
    <property type="match status" value="1"/>
</dbReference>
<dbReference type="InterPro" id="IPR000086">
    <property type="entry name" value="NUDIX_hydrolase_dom"/>
</dbReference>
<reference evidence="2" key="1">
    <citation type="submission" date="2016-10" db="EMBL/GenBank/DDBJ databases">
        <title>Sequence of Gallionella enrichment culture.</title>
        <authorList>
            <person name="Poehlein A."/>
            <person name="Muehling M."/>
            <person name="Daniel R."/>
        </authorList>
    </citation>
    <scope>NUCLEOTIDE SEQUENCE</scope>
</reference>
<dbReference type="Gene3D" id="3.90.79.10">
    <property type="entry name" value="Nucleoside Triphosphate Pyrophosphohydrolase"/>
    <property type="match status" value="1"/>
</dbReference>
<protein>
    <recommendedName>
        <fullName evidence="1">Nudix hydrolase domain-containing protein</fullName>
    </recommendedName>
</protein>
<organism evidence="2">
    <name type="scientific">mine drainage metagenome</name>
    <dbReference type="NCBI Taxonomy" id="410659"/>
    <lineage>
        <taxon>unclassified sequences</taxon>
        <taxon>metagenomes</taxon>
        <taxon>ecological metagenomes</taxon>
    </lineage>
</organism>
<proteinExistence type="predicted"/>
<dbReference type="InterPro" id="IPR031804">
    <property type="entry name" value="DUF4743"/>
</dbReference>
<dbReference type="AlphaFoldDB" id="A0A1J5SMI5"/>
<evidence type="ECO:0000259" key="1">
    <source>
        <dbReference type="PROSITE" id="PS51462"/>
    </source>
</evidence>
<dbReference type="GO" id="GO:0044715">
    <property type="term" value="F:8-oxo-dGDP phosphatase activity"/>
    <property type="evidence" value="ECO:0007669"/>
    <property type="project" value="TreeGrafter"/>
</dbReference>
<name>A0A1J5SMI5_9ZZZZ</name>
<evidence type="ECO:0000313" key="2">
    <source>
        <dbReference type="EMBL" id="OIR09163.1"/>
    </source>
</evidence>
<dbReference type="InterPro" id="IPR015797">
    <property type="entry name" value="NUDIX_hydrolase-like_dom_sf"/>
</dbReference>
<dbReference type="FunFam" id="3.90.79.10:FF:000019">
    <property type="entry name" value="Thiamin pyrophosphokinase, putative"/>
    <property type="match status" value="1"/>
</dbReference>
<dbReference type="CDD" id="cd03676">
    <property type="entry name" value="NUDIX_Tnr3_like"/>
    <property type="match status" value="1"/>
</dbReference>